<dbReference type="PROSITE" id="PS50005">
    <property type="entry name" value="TPR"/>
    <property type="match status" value="1"/>
</dbReference>
<reference evidence="2 3" key="1">
    <citation type="journal article" date="2011" name="ISME J.">
        <title>Community ecology of hot spring cyanobacterial mats: predominant populations and their functional potential.</title>
        <authorList>
            <person name="Klatt C.G."/>
            <person name="Wood J.M."/>
            <person name="Rusch D.B."/>
            <person name="Bateson M.M."/>
            <person name="Hamamura N."/>
            <person name="Heidelberg J.F."/>
            <person name="Grossman A.R."/>
            <person name="Bhaya D."/>
            <person name="Cohan F.M."/>
            <person name="Kuhl M."/>
            <person name="Bryant D.A."/>
            <person name="Ward D.M."/>
        </authorList>
    </citation>
    <scope>NUCLEOTIDE SEQUENCE [LARGE SCALE GENOMIC DNA]</scope>
    <source>
        <strain evidence="2">OS</strain>
    </source>
</reference>
<dbReference type="AlphaFoldDB" id="A0A395LZP2"/>
<keyword evidence="1" id="KW-0802">TPR repeat</keyword>
<evidence type="ECO:0000313" key="3">
    <source>
        <dbReference type="Proteomes" id="UP000266389"/>
    </source>
</evidence>
<dbReference type="InterPro" id="IPR019734">
    <property type="entry name" value="TPR_rpt"/>
</dbReference>
<dbReference type="Proteomes" id="UP000266389">
    <property type="component" value="Unassembled WGS sequence"/>
</dbReference>
<protein>
    <submittedName>
        <fullName evidence="2">Uncharacterized protein</fullName>
    </submittedName>
</protein>
<proteinExistence type="predicted"/>
<organism evidence="2 3">
    <name type="scientific">Candidatus Thermochlorobacter aerophilus</name>
    <dbReference type="NCBI Taxonomy" id="1868324"/>
    <lineage>
        <taxon>Bacteria</taxon>
        <taxon>Pseudomonadati</taxon>
        <taxon>Chlorobiota</taxon>
        <taxon>Chlorobiia</taxon>
        <taxon>Chlorobiales</taxon>
        <taxon>Candidatus Thermochlorobacteriaceae</taxon>
        <taxon>Candidatus Thermochlorobacter</taxon>
    </lineage>
</organism>
<dbReference type="EMBL" id="PHFL01000049">
    <property type="protein sequence ID" value="RFM23999.1"/>
    <property type="molecule type" value="Genomic_DNA"/>
</dbReference>
<comment type="caution">
    <text evidence="2">The sequence shown here is derived from an EMBL/GenBank/DDBJ whole genome shotgun (WGS) entry which is preliminary data.</text>
</comment>
<sequence>MNLALPLEAPENLLSRYFDAKARAFGSPHGVQSVAAEQALEAIMLLENETPKFLYEKMSAIVNLGLAYMLNAEYEQAQARYAQAISFCNQHHLVLDPGLVLNSVSVQMKLGHYLPAFQLLKAHWHILSKTETVWQRAQVMQVFCLVFLNRCDEAQQLIPTPKVSTKHSEFLRRYYRYAQIAIYYQVRDYDAALSEAEAFAKYLRRRIKSSSVAEDRKLINLYIRLIKMRMRPALRKHAVCALAQEFETALAKHKVQSDTYPTAWLKRELEKLSSD</sequence>
<accession>A0A395LZP2</accession>
<dbReference type="Gene3D" id="1.25.40.10">
    <property type="entry name" value="Tetratricopeptide repeat domain"/>
    <property type="match status" value="1"/>
</dbReference>
<name>A0A395LZP2_9BACT</name>
<evidence type="ECO:0000313" key="2">
    <source>
        <dbReference type="EMBL" id="RFM23999.1"/>
    </source>
</evidence>
<evidence type="ECO:0000256" key="1">
    <source>
        <dbReference type="PROSITE-ProRule" id="PRU00339"/>
    </source>
</evidence>
<feature type="repeat" description="TPR" evidence="1">
    <location>
        <begin position="58"/>
        <end position="91"/>
    </location>
</feature>
<gene>
    <name evidence="2" type="ORF">D0433_07830</name>
</gene>
<dbReference type="SUPFAM" id="SSF48452">
    <property type="entry name" value="TPR-like"/>
    <property type="match status" value="1"/>
</dbReference>
<dbReference type="InterPro" id="IPR011990">
    <property type="entry name" value="TPR-like_helical_dom_sf"/>
</dbReference>